<dbReference type="PANTHER" id="PTHR47570:SF1">
    <property type="entry name" value="ZINC ION BINDING PROTEIN"/>
    <property type="match status" value="1"/>
</dbReference>
<keyword evidence="3" id="KW-1185">Reference proteome</keyword>
<evidence type="ECO:0000313" key="3">
    <source>
        <dbReference type="Proteomes" id="UP001280121"/>
    </source>
</evidence>
<sequence>MRKKYPRERRTDEDEIEEGILIDFDELGVPGLEIVVDGAGGITNEESSARGPEKELLQLAVFGELRALFSGVQVHIQLIGPAIPQHRDGEMINLCSYAHCTDADCIRKSSSENFDRSLDMVRSSAVTLQRHKRFYHDRCRDISKELIKEINVPGVFSDYCEEACHLAACNISTIIGCPLSLPLNPFRQPMVVEDSALFLPCYSNCFLFGI</sequence>
<dbReference type="InterPro" id="IPR046824">
    <property type="entry name" value="Mss51-like_C"/>
</dbReference>
<organism evidence="2 3">
    <name type="scientific">Dipteronia dyeriana</name>
    <dbReference type="NCBI Taxonomy" id="168575"/>
    <lineage>
        <taxon>Eukaryota</taxon>
        <taxon>Viridiplantae</taxon>
        <taxon>Streptophyta</taxon>
        <taxon>Embryophyta</taxon>
        <taxon>Tracheophyta</taxon>
        <taxon>Spermatophyta</taxon>
        <taxon>Magnoliopsida</taxon>
        <taxon>eudicotyledons</taxon>
        <taxon>Gunneridae</taxon>
        <taxon>Pentapetalae</taxon>
        <taxon>rosids</taxon>
        <taxon>malvids</taxon>
        <taxon>Sapindales</taxon>
        <taxon>Sapindaceae</taxon>
        <taxon>Hippocastanoideae</taxon>
        <taxon>Acereae</taxon>
        <taxon>Dipteronia</taxon>
    </lineage>
</organism>
<evidence type="ECO:0000259" key="1">
    <source>
        <dbReference type="Pfam" id="PF20179"/>
    </source>
</evidence>
<protein>
    <recommendedName>
        <fullName evidence="1">Mitochondrial splicing suppressor 51-like C-terminal domain-containing protein</fullName>
    </recommendedName>
</protein>
<dbReference type="Pfam" id="PF20179">
    <property type="entry name" value="MSS51_C"/>
    <property type="match status" value="1"/>
</dbReference>
<dbReference type="AlphaFoldDB" id="A0AAD9WNF3"/>
<accession>A0AAD9WNF3</accession>
<name>A0AAD9WNF3_9ROSI</name>
<gene>
    <name evidence="2" type="ORF">Ddye_031155</name>
</gene>
<dbReference type="EMBL" id="JANJYI010000009">
    <property type="protein sequence ID" value="KAK2636363.1"/>
    <property type="molecule type" value="Genomic_DNA"/>
</dbReference>
<dbReference type="Proteomes" id="UP001280121">
    <property type="component" value="Unassembled WGS sequence"/>
</dbReference>
<evidence type="ECO:0000313" key="2">
    <source>
        <dbReference type="EMBL" id="KAK2636363.1"/>
    </source>
</evidence>
<reference evidence="2" key="1">
    <citation type="journal article" date="2023" name="Plant J.">
        <title>Genome sequences and population genomics provide insights into the demographic history, inbreeding, and mutation load of two 'living fossil' tree species of Dipteronia.</title>
        <authorList>
            <person name="Feng Y."/>
            <person name="Comes H.P."/>
            <person name="Chen J."/>
            <person name="Zhu S."/>
            <person name="Lu R."/>
            <person name="Zhang X."/>
            <person name="Li P."/>
            <person name="Qiu J."/>
            <person name="Olsen K.M."/>
            <person name="Qiu Y."/>
        </authorList>
    </citation>
    <scope>NUCLEOTIDE SEQUENCE</scope>
    <source>
        <strain evidence="2">KIB01</strain>
    </source>
</reference>
<comment type="caution">
    <text evidence="2">The sequence shown here is derived from an EMBL/GenBank/DDBJ whole genome shotgun (WGS) entry which is preliminary data.</text>
</comment>
<dbReference type="PANTHER" id="PTHR47570">
    <property type="entry name" value="ZINC ION BINDING PROTEIN"/>
    <property type="match status" value="1"/>
</dbReference>
<feature type="domain" description="Mitochondrial splicing suppressor 51-like C-terminal" evidence="1">
    <location>
        <begin position="51"/>
        <end position="191"/>
    </location>
</feature>
<proteinExistence type="predicted"/>